<protein>
    <submittedName>
        <fullName evidence="1">Uncharacterized protein</fullName>
    </submittedName>
</protein>
<reference evidence="1" key="1">
    <citation type="journal article" date="2023" name="Mol. Phylogenet. Evol.">
        <title>Genome-scale phylogeny and comparative genomics of the fungal order Sordariales.</title>
        <authorList>
            <person name="Hensen N."/>
            <person name="Bonometti L."/>
            <person name="Westerberg I."/>
            <person name="Brannstrom I.O."/>
            <person name="Guillou S."/>
            <person name="Cros-Aarteil S."/>
            <person name="Calhoun S."/>
            <person name="Haridas S."/>
            <person name="Kuo A."/>
            <person name="Mondo S."/>
            <person name="Pangilinan J."/>
            <person name="Riley R."/>
            <person name="LaButti K."/>
            <person name="Andreopoulos B."/>
            <person name="Lipzen A."/>
            <person name="Chen C."/>
            <person name="Yan M."/>
            <person name="Daum C."/>
            <person name="Ng V."/>
            <person name="Clum A."/>
            <person name="Steindorff A."/>
            <person name="Ohm R.A."/>
            <person name="Martin F."/>
            <person name="Silar P."/>
            <person name="Natvig D.O."/>
            <person name="Lalanne C."/>
            <person name="Gautier V."/>
            <person name="Ament-Velasquez S.L."/>
            <person name="Kruys A."/>
            <person name="Hutchinson M.I."/>
            <person name="Powell A.J."/>
            <person name="Barry K."/>
            <person name="Miller A.N."/>
            <person name="Grigoriev I.V."/>
            <person name="Debuchy R."/>
            <person name="Gladieux P."/>
            <person name="Hiltunen Thoren M."/>
            <person name="Johannesson H."/>
        </authorList>
    </citation>
    <scope>NUCLEOTIDE SEQUENCE</scope>
    <source>
        <strain evidence="1">CBS 990.96</strain>
    </source>
</reference>
<keyword evidence="2" id="KW-1185">Reference proteome</keyword>
<comment type="caution">
    <text evidence="1">The sequence shown here is derived from an EMBL/GenBank/DDBJ whole genome shotgun (WGS) entry which is preliminary data.</text>
</comment>
<name>A0AAN7BMX3_9PEZI</name>
<evidence type="ECO:0000313" key="1">
    <source>
        <dbReference type="EMBL" id="KAK4225908.1"/>
    </source>
</evidence>
<dbReference type="AlphaFoldDB" id="A0AAN7BMX3"/>
<dbReference type="EMBL" id="MU865357">
    <property type="protein sequence ID" value="KAK4225908.1"/>
    <property type="molecule type" value="Genomic_DNA"/>
</dbReference>
<dbReference type="Proteomes" id="UP001301958">
    <property type="component" value="Unassembled WGS sequence"/>
</dbReference>
<reference evidence="1" key="2">
    <citation type="submission" date="2023-05" db="EMBL/GenBank/DDBJ databases">
        <authorList>
            <consortium name="Lawrence Berkeley National Laboratory"/>
            <person name="Steindorff A."/>
            <person name="Hensen N."/>
            <person name="Bonometti L."/>
            <person name="Westerberg I."/>
            <person name="Brannstrom I.O."/>
            <person name="Guillou S."/>
            <person name="Cros-Aarteil S."/>
            <person name="Calhoun S."/>
            <person name="Haridas S."/>
            <person name="Kuo A."/>
            <person name="Mondo S."/>
            <person name="Pangilinan J."/>
            <person name="Riley R."/>
            <person name="Labutti K."/>
            <person name="Andreopoulos B."/>
            <person name="Lipzen A."/>
            <person name="Chen C."/>
            <person name="Yanf M."/>
            <person name="Daum C."/>
            <person name="Ng V."/>
            <person name="Clum A."/>
            <person name="Ohm R."/>
            <person name="Martin F."/>
            <person name="Silar P."/>
            <person name="Natvig D."/>
            <person name="Lalanne C."/>
            <person name="Gautier V."/>
            <person name="Ament-Velasquez S.L."/>
            <person name="Kruys A."/>
            <person name="Hutchinson M.I."/>
            <person name="Powell A.J."/>
            <person name="Barry K."/>
            <person name="Miller A.N."/>
            <person name="Grigoriev I.V."/>
            <person name="Debuchy R."/>
            <person name="Gladieux P."/>
            <person name="Thoren M.H."/>
            <person name="Johannesson H."/>
        </authorList>
    </citation>
    <scope>NUCLEOTIDE SEQUENCE</scope>
    <source>
        <strain evidence="1">CBS 990.96</strain>
    </source>
</reference>
<accession>A0AAN7BMX3</accession>
<sequence length="77" mass="8894">MCDYEEFIWSCNCSEFRLKSYCHRARNTPGHTCKFVKKLRNCWDQGRPCDNCIMKQQEAEAHAQAVAAWYAGQGGQS</sequence>
<proteinExistence type="predicted"/>
<evidence type="ECO:0000313" key="2">
    <source>
        <dbReference type="Proteomes" id="UP001301958"/>
    </source>
</evidence>
<organism evidence="1 2">
    <name type="scientific">Podospora fimiseda</name>
    <dbReference type="NCBI Taxonomy" id="252190"/>
    <lineage>
        <taxon>Eukaryota</taxon>
        <taxon>Fungi</taxon>
        <taxon>Dikarya</taxon>
        <taxon>Ascomycota</taxon>
        <taxon>Pezizomycotina</taxon>
        <taxon>Sordariomycetes</taxon>
        <taxon>Sordariomycetidae</taxon>
        <taxon>Sordariales</taxon>
        <taxon>Podosporaceae</taxon>
        <taxon>Podospora</taxon>
    </lineage>
</organism>
<gene>
    <name evidence="1" type="ORF">QBC38DRAFT_456810</name>
</gene>